<dbReference type="Pfam" id="PF07963">
    <property type="entry name" value="N_methyl"/>
    <property type="match status" value="1"/>
</dbReference>
<proteinExistence type="predicted"/>
<dbReference type="OrthoDB" id="255848at2"/>
<sequence>MPHLDLLPKLKHTHKKSGFTLIELLVVIAIIAILIALLLPAVQQAREAAHRASCKNNLMQINIALQNYEMAHNVLPSGTINPTGPVRSESKGYHVSWILQILPYLDERVAFNKFNFKESVYAPVNKQVAEYQIPLLSCPSNPSPGNTYAGMQNDIEAPIDVNNNGVLFLNSSVRYDEILDGSSKTIFVGEFAGGNQRGWVSGTRSTLRNAGTSINANGLNYYPGKAQFDARNPEGESTEAAGESESVENPLSVGGFSSYHTGGAQFGLGDGSVRFLSENIDETVYQALANRHDGQLLPEF</sequence>
<dbReference type="RefSeq" id="WP_145192856.1">
    <property type="nucleotide sequence ID" value="NZ_CP036266.1"/>
</dbReference>
<evidence type="ECO:0000313" key="5">
    <source>
        <dbReference type="EMBL" id="QDT24288.1"/>
    </source>
</evidence>
<dbReference type="NCBIfam" id="TIGR04294">
    <property type="entry name" value="pre_pil_HX9DG"/>
    <property type="match status" value="1"/>
</dbReference>
<keyword evidence="3" id="KW-1133">Transmembrane helix</keyword>
<keyword evidence="3" id="KW-0812">Transmembrane</keyword>
<feature type="region of interest" description="Disordered" evidence="2">
    <location>
        <begin position="226"/>
        <end position="249"/>
    </location>
</feature>
<dbReference type="SUPFAM" id="SSF54523">
    <property type="entry name" value="Pili subunits"/>
    <property type="match status" value="1"/>
</dbReference>
<dbReference type="InterPro" id="IPR000983">
    <property type="entry name" value="Bac_GSPG_pilin"/>
</dbReference>
<keyword evidence="3" id="KW-0472">Membrane</keyword>
<name>A0A517PY27_9PLAN</name>
<dbReference type="PANTHER" id="PTHR30093">
    <property type="entry name" value="GENERAL SECRETION PATHWAY PROTEIN G"/>
    <property type="match status" value="1"/>
</dbReference>
<keyword evidence="1" id="KW-0488">Methylation</keyword>
<dbReference type="Proteomes" id="UP000320421">
    <property type="component" value="Chromosome"/>
</dbReference>
<dbReference type="GO" id="GO:0015628">
    <property type="term" value="P:protein secretion by the type II secretion system"/>
    <property type="evidence" value="ECO:0007669"/>
    <property type="project" value="InterPro"/>
</dbReference>
<dbReference type="InterPro" id="IPR012902">
    <property type="entry name" value="N_methyl_site"/>
</dbReference>
<feature type="compositionally biased region" description="Low complexity" evidence="2">
    <location>
        <begin position="238"/>
        <end position="248"/>
    </location>
</feature>
<evidence type="ECO:0000256" key="2">
    <source>
        <dbReference type="SAM" id="MobiDB-lite"/>
    </source>
</evidence>
<dbReference type="Pfam" id="PF07596">
    <property type="entry name" value="SBP_bac_10"/>
    <property type="match status" value="1"/>
</dbReference>
<evidence type="ECO:0000259" key="4">
    <source>
        <dbReference type="Pfam" id="PF07596"/>
    </source>
</evidence>
<evidence type="ECO:0000256" key="1">
    <source>
        <dbReference type="ARBA" id="ARBA00022481"/>
    </source>
</evidence>
<dbReference type="AlphaFoldDB" id="A0A517PY27"/>
<evidence type="ECO:0000313" key="6">
    <source>
        <dbReference type="Proteomes" id="UP000320421"/>
    </source>
</evidence>
<dbReference type="PANTHER" id="PTHR30093:SF2">
    <property type="entry name" value="TYPE II SECRETION SYSTEM PROTEIN H"/>
    <property type="match status" value="1"/>
</dbReference>
<feature type="domain" description="DUF1559" evidence="4">
    <location>
        <begin position="43"/>
        <end position="282"/>
    </location>
</feature>
<dbReference type="InterPro" id="IPR011453">
    <property type="entry name" value="DUF1559"/>
</dbReference>
<reference evidence="5 6" key="1">
    <citation type="submission" date="2019-02" db="EMBL/GenBank/DDBJ databases">
        <title>Deep-cultivation of Planctomycetes and their phenomic and genomic characterization uncovers novel biology.</title>
        <authorList>
            <person name="Wiegand S."/>
            <person name="Jogler M."/>
            <person name="Boedeker C."/>
            <person name="Pinto D."/>
            <person name="Vollmers J."/>
            <person name="Rivas-Marin E."/>
            <person name="Kohn T."/>
            <person name="Peeters S.H."/>
            <person name="Heuer A."/>
            <person name="Rast P."/>
            <person name="Oberbeckmann S."/>
            <person name="Bunk B."/>
            <person name="Jeske O."/>
            <person name="Meyerdierks A."/>
            <person name="Storesund J.E."/>
            <person name="Kallscheuer N."/>
            <person name="Luecker S."/>
            <person name="Lage O.M."/>
            <person name="Pohl T."/>
            <person name="Merkel B.J."/>
            <person name="Hornburger P."/>
            <person name="Mueller R.-W."/>
            <person name="Bruemmer F."/>
            <person name="Labrenz M."/>
            <person name="Spormann A.M."/>
            <person name="Op den Camp H."/>
            <person name="Overmann J."/>
            <person name="Amann R."/>
            <person name="Jetten M.S.M."/>
            <person name="Mascher T."/>
            <person name="Medema M.H."/>
            <person name="Devos D.P."/>
            <person name="Kaster A.-K."/>
            <person name="Ovreas L."/>
            <person name="Rohde M."/>
            <person name="Galperin M.Y."/>
            <person name="Jogler C."/>
        </authorList>
    </citation>
    <scope>NUCLEOTIDE SEQUENCE [LARGE SCALE GENOMIC DNA]</scope>
    <source>
        <strain evidence="5 6">HG66A1</strain>
    </source>
</reference>
<dbReference type="PRINTS" id="PR00813">
    <property type="entry name" value="BCTERIALGSPG"/>
</dbReference>
<dbReference type="NCBIfam" id="TIGR02532">
    <property type="entry name" value="IV_pilin_GFxxxE"/>
    <property type="match status" value="1"/>
</dbReference>
<dbReference type="PROSITE" id="PS00409">
    <property type="entry name" value="PROKAR_NTER_METHYL"/>
    <property type="match status" value="1"/>
</dbReference>
<protein>
    <submittedName>
        <fullName evidence="5">Type II secretion system protein G</fullName>
    </submittedName>
</protein>
<dbReference type="InterPro" id="IPR045584">
    <property type="entry name" value="Pilin-like"/>
</dbReference>
<keyword evidence="6" id="KW-1185">Reference proteome</keyword>
<gene>
    <name evidence="5" type="primary">epsG</name>
    <name evidence="5" type="ORF">HG66A1_61200</name>
</gene>
<dbReference type="Gene3D" id="3.30.700.10">
    <property type="entry name" value="Glycoprotein, Type 4 Pilin"/>
    <property type="match status" value="1"/>
</dbReference>
<accession>A0A517PY27</accession>
<feature type="transmembrane region" description="Helical" evidence="3">
    <location>
        <begin position="21"/>
        <end position="42"/>
    </location>
</feature>
<organism evidence="5 6">
    <name type="scientific">Gimesia chilikensis</name>
    <dbReference type="NCBI Taxonomy" id="2605989"/>
    <lineage>
        <taxon>Bacteria</taxon>
        <taxon>Pseudomonadati</taxon>
        <taxon>Planctomycetota</taxon>
        <taxon>Planctomycetia</taxon>
        <taxon>Planctomycetales</taxon>
        <taxon>Planctomycetaceae</taxon>
        <taxon>Gimesia</taxon>
    </lineage>
</organism>
<dbReference type="GO" id="GO:0015627">
    <property type="term" value="C:type II protein secretion system complex"/>
    <property type="evidence" value="ECO:0007669"/>
    <property type="project" value="InterPro"/>
</dbReference>
<dbReference type="EMBL" id="CP036266">
    <property type="protein sequence ID" value="QDT24288.1"/>
    <property type="molecule type" value="Genomic_DNA"/>
</dbReference>
<dbReference type="InterPro" id="IPR027558">
    <property type="entry name" value="Pre_pil_HX9DG_C"/>
</dbReference>
<evidence type="ECO:0000256" key="3">
    <source>
        <dbReference type="SAM" id="Phobius"/>
    </source>
</evidence>